<dbReference type="PROSITE" id="PS00201">
    <property type="entry name" value="FLAVODOXIN"/>
    <property type="match status" value="1"/>
</dbReference>
<reference evidence="3 4" key="1">
    <citation type="submission" date="2015-11" db="EMBL/GenBank/DDBJ databases">
        <authorList>
            <person name="Varghese N."/>
        </authorList>
    </citation>
    <scope>NUCLEOTIDE SEQUENCE [LARGE SCALE GENOMIC DNA]</scope>
    <source>
        <strain evidence="3 4">JGI-24</strain>
    </source>
</reference>
<organism evidence="3 4">
    <name type="scientific">Kryptobacter tengchongensis</name>
    <dbReference type="NCBI Taxonomy" id="1643429"/>
    <lineage>
        <taxon>Bacteria</taxon>
        <taxon>Pseudomonadati</taxon>
        <taxon>Candidatus Kryptoniota</taxon>
        <taxon>Candidatus Kryptobacter</taxon>
    </lineage>
</organism>
<keyword evidence="4" id="KW-1185">Reference proteome</keyword>
<dbReference type="GO" id="GO:0010181">
    <property type="term" value="F:FMN binding"/>
    <property type="evidence" value="ECO:0007669"/>
    <property type="project" value="InterPro"/>
</dbReference>
<dbReference type="PROSITE" id="PS50902">
    <property type="entry name" value="FLAVODOXIN_LIKE"/>
    <property type="match status" value="1"/>
</dbReference>
<feature type="domain" description="Flavodoxin-like" evidence="2">
    <location>
        <begin position="3"/>
        <end position="164"/>
    </location>
</feature>
<gene>
    <name evidence="3" type="ORF">JGI24_01405</name>
</gene>
<dbReference type="EMBL" id="CZVU01000079">
    <property type="protein sequence ID" value="CUT04002.1"/>
    <property type="molecule type" value="Genomic_DNA"/>
</dbReference>
<evidence type="ECO:0000259" key="2">
    <source>
        <dbReference type="PROSITE" id="PS50902"/>
    </source>
</evidence>
<dbReference type="OrthoDB" id="9801479at2"/>
<protein>
    <submittedName>
        <fullName evidence="3">Flavodoxin</fullName>
    </submittedName>
</protein>
<dbReference type="Gene3D" id="3.40.50.360">
    <property type="match status" value="1"/>
</dbReference>
<accession>A0A656D9G9</accession>
<dbReference type="GO" id="GO:0009055">
    <property type="term" value="F:electron transfer activity"/>
    <property type="evidence" value="ECO:0007669"/>
    <property type="project" value="InterPro"/>
</dbReference>
<dbReference type="AlphaFoldDB" id="A0A656D9G9"/>
<dbReference type="RefSeq" id="WP_072150731.1">
    <property type="nucleotide sequence ID" value="NZ_CZVU01000079.1"/>
</dbReference>
<dbReference type="InterPro" id="IPR008254">
    <property type="entry name" value="Flavodoxin/NO_synth"/>
</dbReference>
<evidence type="ECO:0000256" key="1">
    <source>
        <dbReference type="ARBA" id="ARBA00001917"/>
    </source>
</evidence>
<dbReference type="SUPFAM" id="SSF52218">
    <property type="entry name" value="Flavoproteins"/>
    <property type="match status" value="1"/>
</dbReference>
<sequence length="177" mass="20731">MKVLLVYFSFTGNTEKVAFSILENLQKNGVNCEVFKIEPVLKFKYIFWLFLSFIPSLPFPIKNLKLLKIDNYEAIILGTPKWTFNCPPVTYFIRFLKRVKFKSSIKIFFFLTYGGFGEDAYIKKLKRKFEKSGFTVYAVEKFRRSEIIKGAVGERIQKFCLKILTSINPSYPHISET</sequence>
<dbReference type="InterPro" id="IPR029039">
    <property type="entry name" value="Flavoprotein-like_sf"/>
</dbReference>
<dbReference type="PANTHER" id="PTHR39201:SF1">
    <property type="entry name" value="FLAVODOXIN-LIKE DOMAIN-CONTAINING PROTEIN"/>
    <property type="match status" value="1"/>
</dbReference>
<dbReference type="InterPro" id="IPR001226">
    <property type="entry name" value="Flavodoxin_CS"/>
</dbReference>
<evidence type="ECO:0000313" key="3">
    <source>
        <dbReference type="EMBL" id="CUT04002.1"/>
    </source>
</evidence>
<dbReference type="Proteomes" id="UP000243065">
    <property type="component" value="Unassembled WGS sequence"/>
</dbReference>
<evidence type="ECO:0000313" key="4">
    <source>
        <dbReference type="Proteomes" id="UP000243065"/>
    </source>
</evidence>
<name>A0A656D9G9_KRYT1</name>
<comment type="cofactor">
    <cofactor evidence="1">
        <name>FMN</name>
        <dbReference type="ChEBI" id="CHEBI:58210"/>
    </cofactor>
</comment>
<proteinExistence type="predicted"/>
<dbReference type="PANTHER" id="PTHR39201">
    <property type="entry name" value="EXPORTED PROTEIN-RELATED"/>
    <property type="match status" value="1"/>
</dbReference>